<dbReference type="EMBL" id="JAWDIE010000001">
    <property type="protein sequence ID" value="MEJ7137038.1"/>
    <property type="molecule type" value="Genomic_DNA"/>
</dbReference>
<evidence type="ECO:0000313" key="2">
    <source>
        <dbReference type="Proteomes" id="UP001364695"/>
    </source>
</evidence>
<name>A0ACC6NYI9_9BURK</name>
<accession>A0ACC6NYI9</accession>
<keyword evidence="2" id="KW-1185">Reference proteome</keyword>
<sequence length="102" mass="11337">MSKAPPKAQVAAEAQRLTDIPNIGVSLAADLRGIGIDTPQQVRDMDPRAAYERLRGPMGRRHDPCVLDVFLAAHDFMNGGPRQPWWHFTAQRKALMAQFSSI</sequence>
<comment type="caution">
    <text evidence="1">The sequence shown here is derived from an EMBL/GenBank/DDBJ whole genome shotgun (WGS) entry which is preliminary data.</text>
</comment>
<evidence type="ECO:0000313" key="1">
    <source>
        <dbReference type="EMBL" id="MEJ7137038.1"/>
    </source>
</evidence>
<protein>
    <submittedName>
        <fullName evidence="1">Helix-hairpin-helix domain-containing protein</fullName>
    </submittedName>
</protein>
<organism evidence="1 2">
    <name type="scientific">Amphibiibacter pelophylacis</name>
    <dbReference type="NCBI Taxonomy" id="1799477"/>
    <lineage>
        <taxon>Bacteria</taxon>
        <taxon>Pseudomonadati</taxon>
        <taxon>Pseudomonadota</taxon>
        <taxon>Betaproteobacteria</taxon>
        <taxon>Burkholderiales</taxon>
        <taxon>Sphaerotilaceae</taxon>
        <taxon>Amphibiibacter</taxon>
    </lineage>
</organism>
<proteinExistence type="predicted"/>
<reference evidence="1" key="1">
    <citation type="submission" date="2023-10" db="EMBL/GenBank/DDBJ databases">
        <title>Amphibacter perezi, gen. nov., sp. nov. a novel taxa of the family Comamonadaceae, class Betaproteobacteria isolated from the skin microbiota of Pelophylax perezi from different populations.</title>
        <authorList>
            <person name="Costa S."/>
            <person name="Proenca D.N."/>
            <person name="Lopes I."/>
            <person name="Morais P.V."/>
        </authorList>
    </citation>
    <scope>NUCLEOTIDE SEQUENCE</scope>
    <source>
        <strain evidence="1">SL12-8</strain>
    </source>
</reference>
<dbReference type="Proteomes" id="UP001364695">
    <property type="component" value="Unassembled WGS sequence"/>
</dbReference>
<gene>
    <name evidence="1" type="ORF">RV045_01155</name>
</gene>